<organism evidence="2 3">
    <name type="scientific">Rhododendron simsii</name>
    <name type="common">Sims's rhododendron</name>
    <dbReference type="NCBI Taxonomy" id="118357"/>
    <lineage>
        <taxon>Eukaryota</taxon>
        <taxon>Viridiplantae</taxon>
        <taxon>Streptophyta</taxon>
        <taxon>Embryophyta</taxon>
        <taxon>Tracheophyta</taxon>
        <taxon>Spermatophyta</taxon>
        <taxon>Magnoliopsida</taxon>
        <taxon>eudicotyledons</taxon>
        <taxon>Gunneridae</taxon>
        <taxon>Pentapetalae</taxon>
        <taxon>asterids</taxon>
        <taxon>Ericales</taxon>
        <taxon>Ericaceae</taxon>
        <taxon>Ericoideae</taxon>
        <taxon>Rhodoreae</taxon>
        <taxon>Rhododendron</taxon>
    </lineage>
</organism>
<dbReference type="EMBL" id="WJXA01000012">
    <property type="protein sequence ID" value="KAF7124763.1"/>
    <property type="molecule type" value="Genomic_DNA"/>
</dbReference>
<keyword evidence="3" id="KW-1185">Reference proteome</keyword>
<evidence type="ECO:0000256" key="1">
    <source>
        <dbReference type="SAM" id="MobiDB-lite"/>
    </source>
</evidence>
<gene>
    <name evidence="2" type="ORF">RHSIM_Rhsim12G0183800</name>
</gene>
<name>A0A834G4V1_RHOSS</name>
<evidence type="ECO:0000313" key="2">
    <source>
        <dbReference type="EMBL" id="KAF7124763.1"/>
    </source>
</evidence>
<proteinExistence type="predicted"/>
<feature type="compositionally biased region" description="Basic and acidic residues" evidence="1">
    <location>
        <begin position="1"/>
        <end position="22"/>
    </location>
</feature>
<reference evidence="2" key="1">
    <citation type="submission" date="2019-11" db="EMBL/GenBank/DDBJ databases">
        <authorList>
            <person name="Liu Y."/>
            <person name="Hou J."/>
            <person name="Li T.-Q."/>
            <person name="Guan C.-H."/>
            <person name="Wu X."/>
            <person name="Wu H.-Z."/>
            <person name="Ling F."/>
            <person name="Zhang R."/>
            <person name="Shi X.-G."/>
            <person name="Ren J.-P."/>
            <person name="Chen E.-F."/>
            <person name="Sun J.-M."/>
        </authorList>
    </citation>
    <scope>NUCLEOTIDE SEQUENCE</scope>
    <source>
        <strain evidence="2">Adult_tree_wgs_1</strain>
        <tissue evidence="2">Leaves</tissue>
    </source>
</reference>
<dbReference type="Proteomes" id="UP000626092">
    <property type="component" value="Unassembled WGS sequence"/>
</dbReference>
<comment type="caution">
    <text evidence="2">The sequence shown here is derived from an EMBL/GenBank/DDBJ whole genome shotgun (WGS) entry which is preliminary data.</text>
</comment>
<sequence length="84" mass="9629">MEKEMREEMKREKKKAFNEGKRKGMPRPKRMWLIRWKNLRRFSSSSSMLGYGRALDDAGVAANDARSAMIEVPPLVDSEPTAGD</sequence>
<evidence type="ECO:0000313" key="3">
    <source>
        <dbReference type="Proteomes" id="UP000626092"/>
    </source>
</evidence>
<feature type="region of interest" description="Disordered" evidence="1">
    <location>
        <begin position="1"/>
        <end position="26"/>
    </location>
</feature>
<protein>
    <submittedName>
        <fullName evidence="2">Uncharacterized protein</fullName>
    </submittedName>
</protein>
<accession>A0A834G4V1</accession>
<dbReference type="AlphaFoldDB" id="A0A834G4V1"/>